<dbReference type="PATRIC" id="fig|1300222.3.peg.2278"/>
<proteinExistence type="inferred from homology"/>
<dbReference type="InterPro" id="IPR020084">
    <property type="entry name" value="NUDIX_hydrolase_CS"/>
</dbReference>
<evidence type="ECO:0000256" key="1">
    <source>
        <dbReference type="ARBA" id="ARBA00001946"/>
    </source>
</evidence>
<dbReference type="OrthoDB" id="9787476at2"/>
<comment type="cofactor">
    <cofactor evidence="1">
        <name>Mg(2+)</name>
        <dbReference type="ChEBI" id="CHEBI:18420"/>
    </cofactor>
</comment>
<dbReference type="PROSITE" id="PS51462">
    <property type="entry name" value="NUDIX"/>
    <property type="match status" value="1"/>
</dbReference>
<reference evidence="5 6" key="1">
    <citation type="submission" date="2013-03" db="EMBL/GenBank/DDBJ databases">
        <title>Assembly of a new bacterial strain Brevibacillus borstelensis AK1.</title>
        <authorList>
            <person name="Rajan I."/>
            <person name="PoliReddy D."/>
            <person name="Sugumar T."/>
            <person name="Rathinam K."/>
            <person name="Alqarawi S."/>
            <person name="Khalil A.B."/>
            <person name="Sivakumar N."/>
        </authorList>
    </citation>
    <scope>NUCLEOTIDE SEQUENCE [LARGE SCALE GENOMIC DNA]</scope>
    <source>
        <strain evidence="5 6">AK1</strain>
    </source>
</reference>
<dbReference type="EMBL" id="APBN01000003">
    <property type="protein sequence ID" value="EMT53290.1"/>
    <property type="molecule type" value="Genomic_DNA"/>
</dbReference>
<dbReference type="Proteomes" id="UP000012081">
    <property type="component" value="Unassembled WGS sequence"/>
</dbReference>
<dbReference type="PRINTS" id="PR00502">
    <property type="entry name" value="NUDIXFAMILY"/>
</dbReference>
<dbReference type="PANTHER" id="PTHR43046:SF2">
    <property type="entry name" value="8-OXO-DGTP DIPHOSPHATASE-RELATED"/>
    <property type="match status" value="1"/>
</dbReference>
<dbReference type="GeneID" id="89501331"/>
<evidence type="ECO:0000256" key="2">
    <source>
        <dbReference type="ARBA" id="ARBA00022801"/>
    </source>
</evidence>
<comment type="similarity">
    <text evidence="3">Belongs to the Nudix hydrolase family.</text>
</comment>
<dbReference type="STRING" id="1300222.I532_10952"/>
<keyword evidence="6" id="KW-1185">Reference proteome</keyword>
<dbReference type="SUPFAM" id="SSF55811">
    <property type="entry name" value="Nudix"/>
    <property type="match status" value="1"/>
</dbReference>
<evidence type="ECO:0000256" key="3">
    <source>
        <dbReference type="RuleBase" id="RU003476"/>
    </source>
</evidence>
<dbReference type="Gene3D" id="3.90.79.10">
    <property type="entry name" value="Nucleoside Triphosphate Pyrophosphohydrolase"/>
    <property type="match status" value="1"/>
</dbReference>
<name>M8ECR3_9BACL</name>
<keyword evidence="2 3" id="KW-0378">Hydrolase</keyword>
<dbReference type="Pfam" id="PF00293">
    <property type="entry name" value="NUDIX"/>
    <property type="match status" value="1"/>
</dbReference>
<dbReference type="InterPro" id="IPR000086">
    <property type="entry name" value="NUDIX_hydrolase_dom"/>
</dbReference>
<feature type="domain" description="Nudix hydrolase" evidence="4">
    <location>
        <begin position="19"/>
        <end position="150"/>
    </location>
</feature>
<evidence type="ECO:0000259" key="4">
    <source>
        <dbReference type="PROSITE" id="PS51462"/>
    </source>
</evidence>
<protein>
    <submittedName>
        <fullName evidence="5">NUDIX hydrolase</fullName>
    </submittedName>
</protein>
<dbReference type="PANTHER" id="PTHR43046">
    <property type="entry name" value="GDP-MANNOSE MANNOSYL HYDROLASE"/>
    <property type="match status" value="1"/>
</dbReference>
<comment type="caution">
    <text evidence="5">The sequence shown here is derived from an EMBL/GenBank/DDBJ whole genome shotgun (WGS) entry which is preliminary data.</text>
</comment>
<dbReference type="InterPro" id="IPR015797">
    <property type="entry name" value="NUDIX_hydrolase-like_dom_sf"/>
</dbReference>
<dbReference type="GO" id="GO:0016787">
    <property type="term" value="F:hydrolase activity"/>
    <property type="evidence" value="ECO:0007669"/>
    <property type="project" value="UniProtKB-KW"/>
</dbReference>
<dbReference type="AlphaFoldDB" id="M8ECR3"/>
<dbReference type="InterPro" id="IPR020476">
    <property type="entry name" value="Nudix_hydrolase"/>
</dbReference>
<evidence type="ECO:0000313" key="6">
    <source>
        <dbReference type="Proteomes" id="UP000012081"/>
    </source>
</evidence>
<gene>
    <name evidence="5" type="ORF">I532_10952</name>
</gene>
<organism evidence="5 6">
    <name type="scientific">Brevibacillus borstelensis AK1</name>
    <dbReference type="NCBI Taxonomy" id="1300222"/>
    <lineage>
        <taxon>Bacteria</taxon>
        <taxon>Bacillati</taxon>
        <taxon>Bacillota</taxon>
        <taxon>Bacilli</taxon>
        <taxon>Bacillales</taxon>
        <taxon>Paenibacillaceae</taxon>
        <taxon>Brevibacillus</taxon>
    </lineage>
</organism>
<sequence length="156" mass="17756">MAMSQYYKDLREAFGPGLIFMPCVAAMIRNEKDEILFGRKHNEENWGLIAGAIEIGETPAEAVRREVLEETGLEVKPERIIGVFGGEKHRFTYPNGHQVEYLTVVFECAVVGGALHPENDEMCELGYFQENGIPPLANYYPREIFRKEEAKQAIFE</sequence>
<dbReference type="PROSITE" id="PS00893">
    <property type="entry name" value="NUDIX_BOX"/>
    <property type="match status" value="1"/>
</dbReference>
<dbReference type="RefSeq" id="WP_003388201.1">
    <property type="nucleotide sequence ID" value="NZ_APBN01000003.1"/>
</dbReference>
<evidence type="ECO:0000313" key="5">
    <source>
        <dbReference type="EMBL" id="EMT53290.1"/>
    </source>
</evidence>
<accession>M8ECR3</accession>